<organism evidence="2 3">
    <name type="scientific">Nitrosopumilus spindle-shaped virus</name>
    <dbReference type="NCBI Taxonomy" id="2508184"/>
    <lineage>
        <taxon>Viruses</taxon>
        <taxon>Viruses incertae sedis</taxon>
        <taxon>Thaspiviridae</taxon>
        <taxon>Nitmarvirus</taxon>
        <taxon>Nitmarvirus maris</taxon>
        <taxon>Nitmarvirus NSV1</taxon>
    </lineage>
</organism>
<dbReference type="EMBL" id="MK570056">
    <property type="protein sequence ID" value="QDI74057.1"/>
    <property type="molecule type" value="Genomic_DNA"/>
</dbReference>
<evidence type="ECO:0000313" key="2">
    <source>
        <dbReference type="EMBL" id="QDI74057.1"/>
    </source>
</evidence>
<name>A0A514K348_9VIRU</name>
<dbReference type="Proteomes" id="UP000320887">
    <property type="component" value="Segment"/>
</dbReference>
<keyword evidence="1" id="KW-0472">Membrane</keyword>
<sequence>MNSLTKGLIIGGVALGIIFTVGLVAYAHKERIVLYGLKSRI</sequence>
<reference evidence="2 3" key="1">
    <citation type="submission" date="2019-02" db="EMBL/GenBank/DDBJ databases">
        <title>Spindle-shaped viruses infect a marine ammonia-oxidizing thaumarchaeon.</title>
        <authorList>
            <person name="Kim J.-G."/>
            <person name="Kim S.-J."/>
            <person name="Rhee S.-K."/>
        </authorList>
    </citation>
    <scope>NUCLEOTIDE SEQUENCE [LARGE SCALE GENOMIC DNA]</scope>
    <source>
        <strain evidence="2">NSV4</strain>
    </source>
</reference>
<keyword evidence="1" id="KW-0812">Transmembrane</keyword>
<keyword evidence="1" id="KW-1133">Transmembrane helix</keyword>
<accession>A0A514K348</accession>
<feature type="transmembrane region" description="Helical" evidence="1">
    <location>
        <begin position="7"/>
        <end position="27"/>
    </location>
</feature>
<evidence type="ECO:0000313" key="3">
    <source>
        <dbReference type="Proteomes" id="UP000320887"/>
    </source>
</evidence>
<protein>
    <submittedName>
        <fullName evidence="2">Uncharacterized protein</fullName>
    </submittedName>
</protein>
<evidence type="ECO:0000256" key="1">
    <source>
        <dbReference type="SAM" id="Phobius"/>
    </source>
</evidence>
<proteinExistence type="predicted"/>